<accession>A0A0A9CAR9</accession>
<protein>
    <submittedName>
        <fullName evidence="1">Uncharacterized protein</fullName>
    </submittedName>
</protein>
<evidence type="ECO:0000313" key="1">
    <source>
        <dbReference type="EMBL" id="JAD70505.1"/>
    </source>
</evidence>
<reference evidence="1" key="2">
    <citation type="journal article" date="2015" name="Data Brief">
        <title>Shoot transcriptome of the giant reed, Arundo donax.</title>
        <authorList>
            <person name="Barrero R.A."/>
            <person name="Guerrero F.D."/>
            <person name="Moolhuijzen P."/>
            <person name="Goolsby J.A."/>
            <person name="Tidwell J."/>
            <person name="Bellgard S.E."/>
            <person name="Bellgard M.I."/>
        </authorList>
    </citation>
    <scope>NUCLEOTIDE SEQUENCE</scope>
    <source>
        <tissue evidence="1">Shoot tissue taken approximately 20 cm above the soil surface</tissue>
    </source>
</reference>
<reference evidence="1" key="1">
    <citation type="submission" date="2014-09" db="EMBL/GenBank/DDBJ databases">
        <authorList>
            <person name="Magalhaes I.L.F."/>
            <person name="Oliveira U."/>
            <person name="Santos F.R."/>
            <person name="Vidigal T.H.D.A."/>
            <person name="Brescovit A.D."/>
            <person name="Santos A.J."/>
        </authorList>
    </citation>
    <scope>NUCLEOTIDE SEQUENCE</scope>
    <source>
        <tissue evidence="1">Shoot tissue taken approximately 20 cm above the soil surface</tissue>
    </source>
</reference>
<dbReference type="AlphaFoldDB" id="A0A0A9CAR9"/>
<name>A0A0A9CAR9_ARUDO</name>
<organism evidence="1">
    <name type="scientific">Arundo donax</name>
    <name type="common">Giant reed</name>
    <name type="synonym">Donax arundinaceus</name>
    <dbReference type="NCBI Taxonomy" id="35708"/>
    <lineage>
        <taxon>Eukaryota</taxon>
        <taxon>Viridiplantae</taxon>
        <taxon>Streptophyta</taxon>
        <taxon>Embryophyta</taxon>
        <taxon>Tracheophyta</taxon>
        <taxon>Spermatophyta</taxon>
        <taxon>Magnoliopsida</taxon>
        <taxon>Liliopsida</taxon>
        <taxon>Poales</taxon>
        <taxon>Poaceae</taxon>
        <taxon>PACMAD clade</taxon>
        <taxon>Arundinoideae</taxon>
        <taxon>Arundineae</taxon>
        <taxon>Arundo</taxon>
    </lineage>
</organism>
<dbReference type="EMBL" id="GBRH01227390">
    <property type="protein sequence ID" value="JAD70505.1"/>
    <property type="molecule type" value="Transcribed_RNA"/>
</dbReference>
<proteinExistence type="predicted"/>
<sequence length="34" mass="3782">MDWLIYTNQTLVPFHSSSFSISARVQSQAIGPIS</sequence>